<feature type="binding site" evidence="9">
    <location>
        <position position="12"/>
    </location>
    <ligand>
        <name>Mg(2+)</name>
        <dbReference type="ChEBI" id="CHEBI:18420"/>
    </ligand>
</feature>
<dbReference type="UniPathway" id="UPA00078">
    <property type="reaction ID" value="UER00161"/>
</dbReference>
<dbReference type="Proteomes" id="UP000683246">
    <property type="component" value="Chromosome"/>
</dbReference>
<keyword evidence="1 9" id="KW-0963">Cytoplasm</keyword>
<feature type="binding site" evidence="9">
    <location>
        <position position="50"/>
    </location>
    <ligand>
        <name>ATP</name>
        <dbReference type="ChEBI" id="CHEBI:30616"/>
    </ligand>
</feature>
<dbReference type="PANTHER" id="PTHR43210">
    <property type="entry name" value="DETHIOBIOTIN SYNTHETASE"/>
    <property type="match status" value="1"/>
</dbReference>
<dbReference type="AlphaFoldDB" id="A0A8J8SI26"/>
<evidence type="ECO:0000313" key="10">
    <source>
        <dbReference type="EMBL" id="QUI24176.1"/>
    </source>
</evidence>
<dbReference type="PIRSF" id="PIRSF006755">
    <property type="entry name" value="DTB_synth"/>
    <property type="match status" value="1"/>
</dbReference>
<feature type="binding site" evidence="9">
    <location>
        <position position="50"/>
    </location>
    <ligand>
        <name>Mg(2+)</name>
        <dbReference type="ChEBI" id="CHEBI:18420"/>
    </ligand>
</feature>
<dbReference type="NCBIfam" id="TIGR00347">
    <property type="entry name" value="bioD"/>
    <property type="match status" value="1"/>
</dbReference>
<comment type="catalytic activity">
    <reaction evidence="9">
        <text>(7R,8S)-7,8-diammoniononanoate + CO2 + ATP = (4R,5S)-dethiobiotin + ADP + phosphate + 3 H(+)</text>
        <dbReference type="Rhea" id="RHEA:15805"/>
        <dbReference type="ChEBI" id="CHEBI:15378"/>
        <dbReference type="ChEBI" id="CHEBI:16526"/>
        <dbReference type="ChEBI" id="CHEBI:30616"/>
        <dbReference type="ChEBI" id="CHEBI:43474"/>
        <dbReference type="ChEBI" id="CHEBI:149469"/>
        <dbReference type="ChEBI" id="CHEBI:149473"/>
        <dbReference type="ChEBI" id="CHEBI:456216"/>
        <dbReference type="EC" id="6.3.3.3"/>
    </reaction>
</comment>
<evidence type="ECO:0000256" key="9">
    <source>
        <dbReference type="HAMAP-Rule" id="MF_00336"/>
    </source>
</evidence>
<dbReference type="GO" id="GO:0004141">
    <property type="term" value="F:dethiobiotin synthase activity"/>
    <property type="evidence" value="ECO:0007669"/>
    <property type="project" value="UniProtKB-UniRule"/>
</dbReference>
<comment type="similarity">
    <text evidence="9">Belongs to the dethiobiotin synthetase family.</text>
</comment>
<evidence type="ECO:0000256" key="4">
    <source>
        <dbReference type="ARBA" id="ARBA00022741"/>
    </source>
</evidence>
<accession>A0A8J8SI26</accession>
<evidence type="ECO:0000256" key="3">
    <source>
        <dbReference type="ARBA" id="ARBA00022723"/>
    </source>
</evidence>
<dbReference type="EMBL" id="CP058649">
    <property type="protein sequence ID" value="QUI24176.1"/>
    <property type="molecule type" value="Genomic_DNA"/>
</dbReference>
<dbReference type="GO" id="GO:0005524">
    <property type="term" value="F:ATP binding"/>
    <property type="evidence" value="ECO:0007669"/>
    <property type="project" value="UniProtKB-UniRule"/>
</dbReference>
<keyword evidence="6 9" id="KW-0067">ATP-binding</keyword>
<feature type="binding site" evidence="9">
    <location>
        <position position="37"/>
    </location>
    <ligand>
        <name>substrate</name>
    </ligand>
</feature>
<evidence type="ECO:0000256" key="8">
    <source>
        <dbReference type="ARBA" id="ARBA00047386"/>
    </source>
</evidence>
<dbReference type="Pfam" id="PF13500">
    <property type="entry name" value="AAA_26"/>
    <property type="match status" value="1"/>
</dbReference>
<evidence type="ECO:0000313" key="11">
    <source>
        <dbReference type="Proteomes" id="UP000683246"/>
    </source>
</evidence>
<dbReference type="KEGG" id="vpy:HZI73_18590"/>
<dbReference type="PANTHER" id="PTHR43210:SF2">
    <property type="entry name" value="ATP-DEPENDENT DETHIOBIOTIN SYNTHETASE BIOD 2"/>
    <property type="match status" value="1"/>
</dbReference>
<dbReference type="GO" id="GO:0005829">
    <property type="term" value="C:cytosol"/>
    <property type="evidence" value="ECO:0007669"/>
    <property type="project" value="TreeGrafter"/>
</dbReference>
<evidence type="ECO:0000256" key="6">
    <source>
        <dbReference type="ARBA" id="ARBA00022840"/>
    </source>
</evidence>
<comment type="catalytic activity">
    <reaction evidence="8">
        <text>(7R,8S)-8-amino-7-(carboxyamino)nonanoate + ATP = (4R,5S)-dethiobiotin + ADP + phosphate + H(+)</text>
        <dbReference type="Rhea" id="RHEA:63684"/>
        <dbReference type="ChEBI" id="CHEBI:15378"/>
        <dbReference type="ChEBI" id="CHEBI:30616"/>
        <dbReference type="ChEBI" id="CHEBI:43474"/>
        <dbReference type="ChEBI" id="CHEBI:149470"/>
        <dbReference type="ChEBI" id="CHEBI:149473"/>
        <dbReference type="ChEBI" id="CHEBI:456216"/>
    </reaction>
</comment>
<feature type="active site" evidence="9">
    <location>
        <position position="33"/>
    </location>
</feature>
<dbReference type="GO" id="GO:0009102">
    <property type="term" value="P:biotin biosynthetic process"/>
    <property type="evidence" value="ECO:0007669"/>
    <property type="project" value="UniProtKB-UniRule"/>
</dbReference>
<dbReference type="GO" id="GO:0000287">
    <property type="term" value="F:magnesium ion binding"/>
    <property type="evidence" value="ECO:0007669"/>
    <property type="project" value="UniProtKB-UniRule"/>
</dbReference>
<keyword evidence="2 9" id="KW-0436">Ligase</keyword>
<keyword evidence="3 9" id="KW-0479">Metal-binding</keyword>
<feature type="binding site" evidence="9">
    <location>
        <begin position="172"/>
        <end position="173"/>
    </location>
    <ligand>
        <name>ATP</name>
        <dbReference type="ChEBI" id="CHEBI:30616"/>
    </ligand>
</feature>
<feature type="binding site" evidence="9">
    <location>
        <begin position="8"/>
        <end position="13"/>
    </location>
    <ligand>
        <name>ATP</name>
        <dbReference type="ChEBI" id="CHEBI:30616"/>
    </ligand>
</feature>
<keyword evidence="4 9" id="KW-0547">Nucleotide-binding</keyword>
<dbReference type="SUPFAM" id="SSF52540">
    <property type="entry name" value="P-loop containing nucleoside triphosphate hydrolases"/>
    <property type="match status" value="1"/>
</dbReference>
<evidence type="ECO:0000256" key="1">
    <source>
        <dbReference type="ARBA" id="ARBA00022490"/>
    </source>
</evidence>
<gene>
    <name evidence="9 10" type="primary">bioD</name>
    <name evidence="10" type="ORF">HZI73_18590</name>
</gene>
<evidence type="ECO:0000256" key="7">
    <source>
        <dbReference type="ARBA" id="ARBA00022842"/>
    </source>
</evidence>
<comment type="pathway">
    <text evidence="9">Cofactor biosynthesis; biotin biosynthesis; biotin from 7,8-diaminononanoate: step 1/2.</text>
</comment>
<sequence>MISATGTDIGKTYVTAGLAYTLAKQGKKVAYYKPIQSGGEEQNKQLVAPDVEFVKSISHKDASIDCYNTYCFREPVSPHLAAEMEQVEMDIHHIIKTYDYLQEHYDVVMVEGAGGLAVPLIRGKIWLYDLIKRLFLDVVMVADAGVGTLNHTLQAYAFAKSKGLKVPLIVLNRYDENKPAHVDNKRIINEEIPAEVFTMGSSPLEEPNHLRKHYTHWLDNKDILAILTGEDCHE</sequence>
<dbReference type="InterPro" id="IPR027417">
    <property type="entry name" value="P-loop_NTPase"/>
</dbReference>
<keyword evidence="7 9" id="KW-0460">Magnesium</keyword>
<dbReference type="HAMAP" id="MF_00336">
    <property type="entry name" value="BioD"/>
    <property type="match status" value="1"/>
</dbReference>
<comment type="subunit">
    <text evidence="9">Homodimer.</text>
</comment>
<comment type="caution">
    <text evidence="9">Lacks conserved residue(s) required for the propagation of feature annotation.</text>
</comment>
<evidence type="ECO:0000256" key="2">
    <source>
        <dbReference type="ARBA" id="ARBA00022598"/>
    </source>
</evidence>
<evidence type="ECO:0000256" key="5">
    <source>
        <dbReference type="ARBA" id="ARBA00022756"/>
    </source>
</evidence>
<dbReference type="EC" id="6.3.3.3" evidence="9"/>
<keyword evidence="5 9" id="KW-0093">Biotin biosynthesis</keyword>
<proteinExistence type="inferred from homology"/>
<comment type="cofactor">
    <cofactor evidence="9">
        <name>Mg(2+)</name>
        <dbReference type="ChEBI" id="CHEBI:18420"/>
    </cofactor>
</comment>
<feature type="binding site" evidence="9">
    <location>
        <begin position="111"/>
        <end position="114"/>
    </location>
    <ligand>
        <name>ATP</name>
        <dbReference type="ChEBI" id="CHEBI:30616"/>
    </ligand>
</feature>
<keyword evidence="11" id="KW-1185">Reference proteome</keyword>
<organism evidence="10 11">
    <name type="scientific">Vallitalea pronyensis</name>
    <dbReference type="NCBI Taxonomy" id="1348613"/>
    <lineage>
        <taxon>Bacteria</taxon>
        <taxon>Bacillati</taxon>
        <taxon>Bacillota</taxon>
        <taxon>Clostridia</taxon>
        <taxon>Lachnospirales</taxon>
        <taxon>Vallitaleaceae</taxon>
        <taxon>Vallitalea</taxon>
    </lineage>
</organism>
<comment type="subcellular location">
    <subcellularLocation>
        <location evidence="9">Cytoplasm</location>
    </subcellularLocation>
</comment>
<dbReference type="InterPro" id="IPR004472">
    <property type="entry name" value="DTB_synth_BioD"/>
</dbReference>
<dbReference type="RefSeq" id="WP_212694869.1">
    <property type="nucleotide sequence ID" value="NZ_CP058649.1"/>
</dbReference>
<dbReference type="Gene3D" id="3.40.50.300">
    <property type="entry name" value="P-loop containing nucleotide triphosphate hydrolases"/>
    <property type="match status" value="1"/>
</dbReference>
<reference evidence="10" key="1">
    <citation type="submission" date="2020-07" db="EMBL/GenBank/DDBJ databases">
        <title>Vallitalea pronyensis genome.</title>
        <authorList>
            <person name="Postec A."/>
        </authorList>
    </citation>
    <scope>NUCLEOTIDE SEQUENCE</scope>
    <source>
        <strain evidence="10">FatNI3</strain>
    </source>
</reference>
<comment type="function">
    <text evidence="9">Catalyzes a mechanistically unusual reaction, the ATP-dependent insertion of CO2 between the N7 and N8 nitrogen atoms of 7,8-diaminopelargonic acid (DAPA, also called 7,8-diammoniononanoate) to form a ureido ring.</text>
</comment>
<protein>
    <recommendedName>
        <fullName evidence="9">ATP-dependent dethiobiotin synthetase BioD</fullName>
        <ecNumber evidence="9">6.3.3.3</ecNumber>
    </recommendedName>
    <alternativeName>
        <fullName evidence="9">DTB synthetase</fullName>
        <shortName evidence="9">DTBS</shortName>
    </alternativeName>
    <alternativeName>
        <fullName evidence="9">Dethiobiotin synthase</fullName>
    </alternativeName>
</protein>
<dbReference type="CDD" id="cd03109">
    <property type="entry name" value="DTBS"/>
    <property type="match status" value="1"/>
</dbReference>
<name>A0A8J8SI26_9FIRM</name>
<feature type="binding site" evidence="9">
    <location>
        <position position="111"/>
    </location>
    <ligand>
        <name>Mg(2+)</name>
        <dbReference type="ChEBI" id="CHEBI:18420"/>
    </ligand>
</feature>